<keyword evidence="1" id="KW-0732">Signal</keyword>
<dbReference type="AlphaFoldDB" id="A0A0L0BRX2"/>
<dbReference type="Proteomes" id="UP000037069">
    <property type="component" value="Unassembled WGS sequence"/>
</dbReference>
<evidence type="ECO:0000313" key="2">
    <source>
        <dbReference type="EMBL" id="KNC22792.1"/>
    </source>
</evidence>
<sequence length="152" mass="17631">MLLKLWVELSLSLEISEVSAAWQKDNAIYTYSDSFHETCRFKHQAIKSHMFGEQIVKIFKCNELKRKTYLRFLDILRTIDYVIIVDKKFTKSTEVSHKERKSCNSTCVVVGLLLVVKAVDDDVNVGNGMMTTIMMMNFSRLAETSSWECHHL</sequence>
<evidence type="ECO:0000313" key="3">
    <source>
        <dbReference type="Proteomes" id="UP000037069"/>
    </source>
</evidence>
<keyword evidence="3" id="KW-1185">Reference proteome</keyword>
<organism evidence="2 3">
    <name type="scientific">Lucilia cuprina</name>
    <name type="common">Green bottle fly</name>
    <name type="synonym">Australian sheep blowfly</name>
    <dbReference type="NCBI Taxonomy" id="7375"/>
    <lineage>
        <taxon>Eukaryota</taxon>
        <taxon>Metazoa</taxon>
        <taxon>Ecdysozoa</taxon>
        <taxon>Arthropoda</taxon>
        <taxon>Hexapoda</taxon>
        <taxon>Insecta</taxon>
        <taxon>Pterygota</taxon>
        <taxon>Neoptera</taxon>
        <taxon>Endopterygota</taxon>
        <taxon>Diptera</taxon>
        <taxon>Brachycera</taxon>
        <taxon>Muscomorpha</taxon>
        <taxon>Oestroidea</taxon>
        <taxon>Calliphoridae</taxon>
        <taxon>Luciliinae</taxon>
        <taxon>Lucilia</taxon>
    </lineage>
</organism>
<comment type="caution">
    <text evidence="2">The sequence shown here is derived from an EMBL/GenBank/DDBJ whole genome shotgun (WGS) entry which is preliminary data.</text>
</comment>
<gene>
    <name evidence="2" type="ORF">FF38_04131</name>
</gene>
<feature type="signal peptide" evidence="1">
    <location>
        <begin position="1"/>
        <end position="20"/>
    </location>
</feature>
<name>A0A0L0BRX2_LUCCU</name>
<proteinExistence type="predicted"/>
<accession>A0A0L0BRX2</accession>
<protein>
    <submittedName>
        <fullName evidence="2">Uncharacterized protein</fullName>
    </submittedName>
</protein>
<feature type="chain" id="PRO_5005535112" evidence="1">
    <location>
        <begin position="21"/>
        <end position="152"/>
    </location>
</feature>
<dbReference type="EMBL" id="JRES01001455">
    <property type="protein sequence ID" value="KNC22792.1"/>
    <property type="molecule type" value="Genomic_DNA"/>
</dbReference>
<evidence type="ECO:0000256" key="1">
    <source>
        <dbReference type="SAM" id="SignalP"/>
    </source>
</evidence>
<reference evidence="2 3" key="1">
    <citation type="journal article" date="2015" name="Nat. Commun.">
        <title>Lucilia cuprina genome unlocks parasitic fly biology to underpin future interventions.</title>
        <authorList>
            <person name="Anstead C.A."/>
            <person name="Korhonen P.K."/>
            <person name="Young N.D."/>
            <person name="Hall R.S."/>
            <person name="Jex A.R."/>
            <person name="Murali S.C."/>
            <person name="Hughes D.S."/>
            <person name="Lee S.F."/>
            <person name="Perry T."/>
            <person name="Stroehlein A.J."/>
            <person name="Ansell B.R."/>
            <person name="Breugelmans B."/>
            <person name="Hofmann A."/>
            <person name="Qu J."/>
            <person name="Dugan S."/>
            <person name="Lee S.L."/>
            <person name="Chao H."/>
            <person name="Dinh H."/>
            <person name="Han Y."/>
            <person name="Doddapaneni H.V."/>
            <person name="Worley K.C."/>
            <person name="Muzny D.M."/>
            <person name="Ioannidis P."/>
            <person name="Waterhouse R.M."/>
            <person name="Zdobnov E.M."/>
            <person name="James P.J."/>
            <person name="Bagnall N.H."/>
            <person name="Kotze A.C."/>
            <person name="Gibbs R.A."/>
            <person name="Richards S."/>
            <person name="Batterham P."/>
            <person name="Gasser R.B."/>
        </authorList>
    </citation>
    <scope>NUCLEOTIDE SEQUENCE [LARGE SCALE GENOMIC DNA]</scope>
    <source>
        <strain evidence="2 3">LS</strain>
        <tissue evidence="2">Full body</tissue>
    </source>
</reference>